<sequence>MLQALGINMVIVGPNLQKEKDCETILRSLPNWFGIEESIQMYVRDSALVPSFGFESGSTLSGFISLKEHFPRAWEVHCIAVQATDRNGGVGSELLNHAELWLASKGVRFLQIKTIADTSADPFYAETREFYLRRGYEPIEVFPELWGPTNPALQLVKVLKLPNKRLQSDAAQPRT</sequence>
<dbReference type="EMBL" id="JAGDFX010000003">
    <property type="protein sequence ID" value="MBO1518811.1"/>
    <property type="molecule type" value="Genomic_DNA"/>
</dbReference>
<feature type="domain" description="N-acetyltransferase" evidence="1">
    <location>
        <begin position="9"/>
        <end position="162"/>
    </location>
</feature>
<dbReference type="Gene3D" id="3.40.630.30">
    <property type="match status" value="1"/>
</dbReference>
<evidence type="ECO:0000313" key="2">
    <source>
        <dbReference type="EMBL" id="MBO1518811.1"/>
    </source>
</evidence>
<accession>A0ABS3NE05</accession>
<dbReference type="SUPFAM" id="SSF55729">
    <property type="entry name" value="Acyl-CoA N-acyltransferases (Nat)"/>
    <property type="match status" value="1"/>
</dbReference>
<reference evidence="2 3" key="1">
    <citation type="submission" date="2021-03" db="EMBL/GenBank/DDBJ databases">
        <title>Oceanisphaera sp. nov., isolated from the intestine.</title>
        <authorList>
            <person name="Zhao L.-H."/>
            <person name="Shi L.-F."/>
        </authorList>
    </citation>
    <scope>NUCLEOTIDE SEQUENCE [LARGE SCALE GENOMIC DNA]</scope>
    <source>
        <strain evidence="2 3">DM8</strain>
    </source>
</reference>
<dbReference type="Pfam" id="PF00583">
    <property type="entry name" value="Acetyltransf_1"/>
    <property type="match status" value="1"/>
</dbReference>
<dbReference type="InterPro" id="IPR016181">
    <property type="entry name" value="Acyl_CoA_acyltransferase"/>
</dbReference>
<comment type="caution">
    <text evidence="2">The sequence shown here is derived from an EMBL/GenBank/DDBJ whole genome shotgun (WGS) entry which is preliminary data.</text>
</comment>
<evidence type="ECO:0000259" key="1">
    <source>
        <dbReference type="PROSITE" id="PS51186"/>
    </source>
</evidence>
<proteinExistence type="predicted"/>
<gene>
    <name evidence="2" type="ORF">J3U76_04005</name>
</gene>
<dbReference type="CDD" id="cd04301">
    <property type="entry name" value="NAT_SF"/>
    <property type="match status" value="1"/>
</dbReference>
<dbReference type="Proteomes" id="UP000664882">
    <property type="component" value="Unassembled WGS sequence"/>
</dbReference>
<keyword evidence="3" id="KW-1185">Reference proteome</keyword>
<dbReference type="InterPro" id="IPR000182">
    <property type="entry name" value="GNAT_dom"/>
</dbReference>
<dbReference type="RefSeq" id="WP_208004537.1">
    <property type="nucleotide sequence ID" value="NZ_JAGDFX010000003.1"/>
</dbReference>
<evidence type="ECO:0000313" key="3">
    <source>
        <dbReference type="Proteomes" id="UP000664882"/>
    </source>
</evidence>
<dbReference type="PROSITE" id="PS51186">
    <property type="entry name" value="GNAT"/>
    <property type="match status" value="1"/>
</dbReference>
<organism evidence="2 3">
    <name type="scientific">Oceanisphaera pacifica</name>
    <dbReference type="NCBI Taxonomy" id="2818389"/>
    <lineage>
        <taxon>Bacteria</taxon>
        <taxon>Pseudomonadati</taxon>
        <taxon>Pseudomonadota</taxon>
        <taxon>Gammaproteobacteria</taxon>
        <taxon>Aeromonadales</taxon>
        <taxon>Aeromonadaceae</taxon>
        <taxon>Oceanisphaera</taxon>
    </lineage>
</organism>
<protein>
    <submittedName>
        <fullName evidence="2">GNAT family N-acetyltransferase</fullName>
    </submittedName>
</protein>
<name>A0ABS3NE05_9GAMM</name>